<protein>
    <submittedName>
        <fullName evidence="1">Uncharacterized protein</fullName>
    </submittedName>
</protein>
<proteinExistence type="predicted"/>
<comment type="caution">
    <text evidence="1">The sequence shown here is derived from an EMBL/GenBank/DDBJ whole genome shotgun (WGS) entry which is preliminary data.</text>
</comment>
<keyword evidence="2" id="KW-1185">Reference proteome</keyword>
<evidence type="ECO:0000313" key="1">
    <source>
        <dbReference type="EMBL" id="KAF3534444.1"/>
    </source>
</evidence>
<evidence type="ECO:0000313" key="2">
    <source>
        <dbReference type="Proteomes" id="UP000266723"/>
    </source>
</evidence>
<name>A0ABQ7BNY7_BRACR</name>
<reference evidence="1 2" key="1">
    <citation type="journal article" date="2020" name="BMC Genomics">
        <title>Intraspecific diversification of the crop wild relative Brassica cretica Lam. using demographic model selection.</title>
        <authorList>
            <person name="Kioukis A."/>
            <person name="Michalopoulou V.A."/>
            <person name="Briers L."/>
            <person name="Pirintsos S."/>
            <person name="Studholme D.J."/>
            <person name="Pavlidis P."/>
            <person name="Sarris P.F."/>
        </authorList>
    </citation>
    <scope>NUCLEOTIDE SEQUENCE [LARGE SCALE GENOMIC DNA]</scope>
    <source>
        <strain evidence="2">cv. PFS-1207/04</strain>
    </source>
</reference>
<sequence>MAGSGDSRAQENGGDEPNVMRELRRRYLVVHLVEKLRVDEFLEREIGTLDMCI</sequence>
<organism evidence="1 2">
    <name type="scientific">Brassica cretica</name>
    <name type="common">Mustard</name>
    <dbReference type="NCBI Taxonomy" id="69181"/>
    <lineage>
        <taxon>Eukaryota</taxon>
        <taxon>Viridiplantae</taxon>
        <taxon>Streptophyta</taxon>
        <taxon>Embryophyta</taxon>
        <taxon>Tracheophyta</taxon>
        <taxon>Spermatophyta</taxon>
        <taxon>Magnoliopsida</taxon>
        <taxon>eudicotyledons</taxon>
        <taxon>Gunneridae</taxon>
        <taxon>Pentapetalae</taxon>
        <taxon>rosids</taxon>
        <taxon>malvids</taxon>
        <taxon>Brassicales</taxon>
        <taxon>Brassicaceae</taxon>
        <taxon>Brassiceae</taxon>
        <taxon>Brassica</taxon>
    </lineage>
</organism>
<dbReference type="EMBL" id="QGKV02001507">
    <property type="protein sequence ID" value="KAF3534444.1"/>
    <property type="molecule type" value="Genomic_DNA"/>
</dbReference>
<gene>
    <name evidence="1" type="ORF">DY000_02039763</name>
</gene>
<dbReference type="Proteomes" id="UP000266723">
    <property type="component" value="Unassembled WGS sequence"/>
</dbReference>
<accession>A0ABQ7BNY7</accession>